<name>A0ABQ7BPZ3_BRACR</name>
<proteinExistence type="predicted"/>
<gene>
    <name evidence="2" type="ORF">DY000_02042829</name>
</gene>
<dbReference type="EMBL" id="QGKV02001507">
    <property type="protein sequence ID" value="KAF3534333.1"/>
    <property type="molecule type" value="Genomic_DNA"/>
</dbReference>
<organism evidence="2 3">
    <name type="scientific">Brassica cretica</name>
    <name type="common">Mustard</name>
    <dbReference type="NCBI Taxonomy" id="69181"/>
    <lineage>
        <taxon>Eukaryota</taxon>
        <taxon>Viridiplantae</taxon>
        <taxon>Streptophyta</taxon>
        <taxon>Embryophyta</taxon>
        <taxon>Tracheophyta</taxon>
        <taxon>Spermatophyta</taxon>
        <taxon>Magnoliopsida</taxon>
        <taxon>eudicotyledons</taxon>
        <taxon>Gunneridae</taxon>
        <taxon>Pentapetalae</taxon>
        <taxon>rosids</taxon>
        <taxon>malvids</taxon>
        <taxon>Brassicales</taxon>
        <taxon>Brassicaceae</taxon>
        <taxon>Brassiceae</taxon>
        <taxon>Brassica</taxon>
    </lineage>
</organism>
<feature type="compositionally biased region" description="Basic and acidic residues" evidence="1">
    <location>
        <begin position="69"/>
        <end position="89"/>
    </location>
</feature>
<feature type="compositionally biased region" description="Basic residues" evidence="1">
    <location>
        <begin position="38"/>
        <end position="56"/>
    </location>
</feature>
<dbReference type="Proteomes" id="UP000266723">
    <property type="component" value="Unassembled WGS sequence"/>
</dbReference>
<keyword evidence="3" id="KW-1185">Reference proteome</keyword>
<evidence type="ECO:0000313" key="3">
    <source>
        <dbReference type="Proteomes" id="UP000266723"/>
    </source>
</evidence>
<evidence type="ECO:0000313" key="2">
    <source>
        <dbReference type="EMBL" id="KAF3534333.1"/>
    </source>
</evidence>
<accession>A0ABQ7BPZ3</accession>
<feature type="region of interest" description="Disordered" evidence="1">
    <location>
        <begin position="21"/>
        <end position="89"/>
    </location>
</feature>
<sequence>MTPARLRRQISKVYLAEEDIREEGRTEHCASASSMRANKPKVKTAAKLHHRNPKRRPNPEPSLRSTRRGSVEDGFDHPLRPGERTARPE</sequence>
<reference evidence="2 3" key="1">
    <citation type="journal article" date="2020" name="BMC Genomics">
        <title>Intraspecific diversification of the crop wild relative Brassica cretica Lam. using demographic model selection.</title>
        <authorList>
            <person name="Kioukis A."/>
            <person name="Michalopoulou V.A."/>
            <person name="Briers L."/>
            <person name="Pirintsos S."/>
            <person name="Studholme D.J."/>
            <person name="Pavlidis P."/>
            <person name="Sarris P.F."/>
        </authorList>
    </citation>
    <scope>NUCLEOTIDE SEQUENCE [LARGE SCALE GENOMIC DNA]</scope>
    <source>
        <strain evidence="3">cv. PFS-1207/04</strain>
    </source>
</reference>
<evidence type="ECO:0000256" key="1">
    <source>
        <dbReference type="SAM" id="MobiDB-lite"/>
    </source>
</evidence>
<protein>
    <submittedName>
        <fullName evidence="2">Uncharacterized protein</fullName>
    </submittedName>
</protein>
<comment type="caution">
    <text evidence="2">The sequence shown here is derived from an EMBL/GenBank/DDBJ whole genome shotgun (WGS) entry which is preliminary data.</text>
</comment>